<dbReference type="NCBIfam" id="NF041002">
    <property type="entry name" value="pilin_ComGF"/>
    <property type="match status" value="1"/>
</dbReference>
<evidence type="ECO:0000256" key="1">
    <source>
        <dbReference type="ARBA" id="ARBA00004241"/>
    </source>
</evidence>
<dbReference type="InterPro" id="IPR016977">
    <property type="entry name" value="ComGF"/>
</dbReference>
<keyword evidence="2" id="KW-0178">Competence</keyword>
<gene>
    <name evidence="5" type="ORF">D0U04_09195</name>
    <name evidence="4" type="ORF">DJ93_1267</name>
</gene>
<dbReference type="GO" id="GO:0030420">
    <property type="term" value="P:establishment of competence for transformation"/>
    <property type="evidence" value="ECO:0007669"/>
    <property type="project" value="UniProtKB-KW"/>
</dbReference>
<keyword evidence="3" id="KW-0812">Transmembrane</keyword>
<evidence type="ECO:0000313" key="4">
    <source>
        <dbReference type="EMBL" id="KFM99596.1"/>
    </source>
</evidence>
<reference evidence="4 6" key="1">
    <citation type="submission" date="2014-04" db="EMBL/GenBank/DDBJ databases">
        <authorList>
            <person name="Bishop-Lilly K.A."/>
            <person name="Broomall S.M."/>
            <person name="Chain P.S."/>
            <person name="Chertkov O."/>
            <person name="Coyne S.R."/>
            <person name="Daligault H.E."/>
            <person name="Davenport K.W."/>
            <person name="Erkkila T."/>
            <person name="Frey K.G."/>
            <person name="Gibbons H.S."/>
            <person name="Gu W."/>
            <person name="Jaissle J."/>
            <person name="Johnson S.L."/>
            <person name="Koroleva G.I."/>
            <person name="Ladner J.T."/>
            <person name="Lo C.-C."/>
            <person name="Minogue T.D."/>
            <person name="Munk C."/>
            <person name="Palacios G.F."/>
            <person name="Redden C.L."/>
            <person name="Rosenzweig C.N."/>
            <person name="Scholz M.B."/>
            <person name="Teshima H."/>
            <person name="Xu Y."/>
        </authorList>
    </citation>
    <scope>NUCLEOTIDE SEQUENCE [LARGE SCALE GENOMIC DNA]</scope>
    <source>
        <strain evidence="4 6">BHP</strain>
    </source>
</reference>
<dbReference type="Pfam" id="PF15980">
    <property type="entry name" value="ComGF"/>
    <property type="match status" value="1"/>
</dbReference>
<evidence type="ECO:0000313" key="7">
    <source>
        <dbReference type="Proteomes" id="UP000264294"/>
    </source>
</evidence>
<reference evidence="5 7" key="2">
    <citation type="submission" date="2018-08" db="EMBL/GenBank/DDBJ databases">
        <title>Bacillus clarus sp. nov. strain PS00077A.</title>
        <authorList>
            <person name="Mendez Acevedo M."/>
            <person name="Carroll L."/>
            <person name="Mukherjee M."/>
            <person name="Wiedmann M."/>
            <person name="Kovac J."/>
        </authorList>
    </citation>
    <scope>NUCLEOTIDE SEQUENCE [LARGE SCALE GENOMIC DNA]</scope>
    <source>
        <strain evidence="5 7">PS00077A</strain>
    </source>
</reference>
<dbReference type="Proteomes" id="UP000264294">
    <property type="component" value="Unassembled WGS sequence"/>
</dbReference>
<dbReference type="AlphaFoldDB" id="A0A090YN17"/>
<keyword evidence="3" id="KW-0472">Membrane</keyword>
<dbReference type="GO" id="GO:0009986">
    <property type="term" value="C:cell surface"/>
    <property type="evidence" value="ECO:0007669"/>
    <property type="project" value="UniProtKB-SubCell"/>
</dbReference>
<protein>
    <submittedName>
        <fullName evidence="5">Competence protein ComG</fullName>
    </submittedName>
    <submittedName>
        <fullName evidence="4">Putative comG operon protein 6</fullName>
    </submittedName>
</protein>
<organism evidence="4 6">
    <name type="scientific">Bacillus clarus</name>
    <dbReference type="NCBI Taxonomy" id="2338372"/>
    <lineage>
        <taxon>Bacteria</taxon>
        <taxon>Bacillati</taxon>
        <taxon>Bacillota</taxon>
        <taxon>Bacilli</taxon>
        <taxon>Bacillales</taxon>
        <taxon>Bacillaceae</taxon>
        <taxon>Bacillus</taxon>
        <taxon>Bacillus cereus group</taxon>
    </lineage>
</organism>
<dbReference type="RefSeq" id="WP_042979874.1">
    <property type="nucleotide sequence ID" value="NZ_JMQC01000008.1"/>
</dbReference>
<evidence type="ECO:0000313" key="5">
    <source>
        <dbReference type="EMBL" id="RFT67275.1"/>
    </source>
</evidence>
<sequence>MQTSKKKEAGFTLLEMMVCFFFLSIFFLLVPRLHSLFIEKAYSEELSNWEWNVFMNQVQLEFREVRLGKIILLENKGSVMRFQLSNGNVVTYENVNNNLVRKVNGRGREIVLQKISVISYELTPYMLSIHVQEIGGKIYNGVATRYDAIEMMI</sequence>
<accession>A0A090YN17</accession>
<comment type="subcellular location">
    <subcellularLocation>
        <location evidence="1">Cell surface</location>
    </subcellularLocation>
</comment>
<keyword evidence="3" id="KW-1133">Transmembrane helix</keyword>
<proteinExistence type="predicted"/>
<dbReference type="Proteomes" id="UP000029389">
    <property type="component" value="Unassembled WGS sequence"/>
</dbReference>
<evidence type="ECO:0000256" key="3">
    <source>
        <dbReference type="SAM" id="Phobius"/>
    </source>
</evidence>
<evidence type="ECO:0000256" key="2">
    <source>
        <dbReference type="ARBA" id="ARBA00023287"/>
    </source>
</evidence>
<dbReference type="InterPro" id="IPR012902">
    <property type="entry name" value="N_methyl_site"/>
</dbReference>
<comment type="caution">
    <text evidence="4">The sequence shown here is derived from an EMBL/GenBank/DDBJ whole genome shotgun (WGS) entry which is preliminary data.</text>
</comment>
<dbReference type="EMBL" id="JMQC01000008">
    <property type="protein sequence ID" value="KFM99596.1"/>
    <property type="molecule type" value="Genomic_DNA"/>
</dbReference>
<evidence type="ECO:0000313" key="6">
    <source>
        <dbReference type="Proteomes" id="UP000029389"/>
    </source>
</evidence>
<feature type="transmembrane region" description="Helical" evidence="3">
    <location>
        <begin position="12"/>
        <end position="30"/>
    </location>
</feature>
<keyword evidence="7" id="KW-1185">Reference proteome</keyword>
<dbReference type="EMBL" id="QVOD01000008">
    <property type="protein sequence ID" value="RFT67275.1"/>
    <property type="molecule type" value="Genomic_DNA"/>
</dbReference>
<dbReference type="PATRIC" id="fig|1405.8.peg.1450"/>
<dbReference type="Pfam" id="PF07963">
    <property type="entry name" value="N_methyl"/>
    <property type="match status" value="1"/>
</dbReference>
<name>A0A090YN17_9BACI</name>